<dbReference type="EMBL" id="ML211455">
    <property type="protein sequence ID" value="TFK82730.1"/>
    <property type="molecule type" value="Genomic_DNA"/>
</dbReference>
<feature type="compositionally biased region" description="Polar residues" evidence="1">
    <location>
        <begin position="1"/>
        <end position="13"/>
    </location>
</feature>
<dbReference type="AlphaFoldDB" id="A0A5C3P347"/>
<accession>A0A5C3P347</accession>
<dbReference type="InParanoid" id="A0A5C3P347"/>
<evidence type="ECO:0000313" key="2">
    <source>
        <dbReference type="EMBL" id="TFK82730.1"/>
    </source>
</evidence>
<organism evidence="2 3">
    <name type="scientific">Polyporus arcularius HHB13444</name>
    <dbReference type="NCBI Taxonomy" id="1314778"/>
    <lineage>
        <taxon>Eukaryota</taxon>
        <taxon>Fungi</taxon>
        <taxon>Dikarya</taxon>
        <taxon>Basidiomycota</taxon>
        <taxon>Agaricomycotina</taxon>
        <taxon>Agaricomycetes</taxon>
        <taxon>Polyporales</taxon>
        <taxon>Polyporaceae</taxon>
        <taxon>Polyporus</taxon>
    </lineage>
</organism>
<feature type="region of interest" description="Disordered" evidence="1">
    <location>
        <begin position="1"/>
        <end position="159"/>
    </location>
</feature>
<keyword evidence="3" id="KW-1185">Reference proteome</keyword>
<sequence>MPFPNTSQSSSSHRTLRPTSRIDIDIPFSRHPSYIPQPTTRAHNPTQPNSTVSLRFPRSPRTPSHPLPRTPSHSSPRSPRILPSLSSHPRTPSHSSPIPLPTTVPTSLPPPLLTPTRTSLNPTRPDPKPSIPLANPSHARTSSHAPRQRHSSPTHPADP</sequence>
<feature type="compositionally biased region" description="Low complexity" evidence="1">
    <location>
        <begin position="114"/>
        <end position="123"/>
    </location>
</feature>
<dbReference type="Proteomes" id="UP000308197">
    <property type="component" value="Unassembled WGS sequence"/>
</dbReference>
<feature type="compositionally biased region" description="Low complexity" evidence="1">
    <location>
        <begin position="70"/>
        <end position="97"/>
    </location>
</feature>
<reference evidence="2 3" key="1">
    <citation type="journal article" date="2019" name="Nat. Ecol. Evol.">
        <title>Megaphylogeny resolves global patterns of mushroom evolution.</title>
        <authorList>
            <person name="Varga T."/>
            <person name="Krizsan K."/>
            <person name="Foldi C."/>
            <person name="Dima B."/>
            <person name="Sanchez-Garcia M."/>
            <person name="Sanchez-Ramirez S."/>
            <person name="Szollosi G.J."/>
            <person name="Szarkandi J.G."/>
            <person name="Papp V."/>
            <person name="Albert L."/>
            <person name="Andreopoulos W."/>
            <person name="Angelini C."/>
            <person name="Antonin V."/>
            <person name="Barry K.W."/>
            <person name="Bougher N.L."/>
            <person name="Buchanan P."/>
            <person name="Buyck B."/>
            <person name="Bense V."/>
            <person name="Catcheside P."/>
            <person name="Chovatia M."/>
            <person name="Cooper J."/>
            <person name="Damon W."/>
            <person name="Desjardin D."/>
            <person name="Finy P."/>
            <person name="Geml J."/>
            <person name="Haridas S."/>
            <person name="Hughes K."/>
            <person name="Justo A."/>
            <person name="Karasinski D."/>
            <person name="Kautmanova I."/>
            <person name="Kiss B."/>
            <person name="Kocsube S."/>
            <person name="Kotiranta H."/>
            <person name="LaButti K.M."/>
            <person name="Lechner B.E."/>
            <person name="Liimatainen K."/>
            <person name="Lipzen A."/>
            <person name="Lukacs Z."/>
            <person name="Mihaltcheva S."/>
            <person name="Morgado L.N."/>
            <person name="Niskanen T."/>
            <person name="Noordeloos M.E."/>
            <person name="Ohm R.A."/>
            <person name="Ortiz-Santana B."/>
            <person name="Ovrebo C."/>
            <person name="Racz N."/>
            <person name="Riley R."/>
            <person name="Savchenko A."/>
            <person name="Shiryaev A."/>
            <person name="Soop K."/>
            <person name="Spirin V."/>
            <person name="Szebenyi C."/>
            <person name="Tomsovsky M."/>
            <person name="Tulloss R.E."/>
            <person name="Uehling J."/>
            <person name="Grigoriev I.V."/>
            <person name="Vagvolgyi C."/>
            <person name="Papp T."/>
            <person name="Martin F.M."/>
            <person name="Miettinen O."/>
            <person name="Hibbett D.S."/>
            <person name="Nagy L.G."/>
        </authorList>
    </citation>
    <scope>NUCLEOTIDE SEQUENCE [LARGE SCALE GENOMIC DNA]</scope>
    <source>
        <strain evidence="2 3">HHB13444</strain>
    </source>
</reference>
<gene>
    <name evidence="2" type="ORF">K466DRAFT_603441</name>
</gene>
<name>A0A5C3P347_9APHY</name>
<feature type="compositionally biased region" description="Pro residues" evidence="1">
    <location>
        <begin position="98"/>
        <end position="113"/>
    </location>
</feature>
<feature type="compositionally biased region" description="Polar residues" evidence="1">
    <location>
        <begin position="36"/>
        <end position="53"/>
    </location>
</feature>
<protein>
    <submittedName>
        <fullName evidence="2">Uncharacterized protein</fullName>
    </submittedName>
</protein>
<proteinExistence type="predicted"/>
<evidence type="ECO:0000256" key="1">
    <source>
        <dbReference type="SAM" id="MobiDB-lite"/>
    </source>
</evidence>
<evidence type="ECO:0000313" key="3">
    <source>
        <dbReference type="Proteomes" id="UP000308197"/>
    </source>
</evidence>